<dbReference type="Pfam" id="PF03466">
    <property type="entry name" value="LysR_substrate"/>
    <property type="match status" value="1"/>
</dbReference>
<comment type="caution">
    <text evidence="6">The sequence shown here is derived from an EMBL/GenBank/DDBJ whole genome shotgun (WGS) entry which is preliminary data.</text>
</comment>
<evidence type="ECO:0000256" key="4">
    <source>
        <dbReference type="ARBA" id="ARBA00023163"/>
    </source>
</evidence>
<reference evidence="6" key="1">
    <citation type="submission" date="2019-02" db="EMBL/GenBank/DDBJ databases">
        <authorList>
            <person name="Li S.-H."/>
        </authorList>
    </citation>
    <scope>NUCLEOTIDE SEQUENCE</scope>
    <source>
        <strain evidence="6">IMCC11814</strain>
    </source>
</reference>
<sequence>MVSLKQLVHLTAVAEHGNMHKAADVLGLTQPALTRSLNTLENLLDVKLFDRHSGGMQATPFCLEIIEQCQQVVIDVEDIQRAARLHQNIEVGELNIGVGGGVRELVLRTSLPEFVSRHPKIRIKISEGKHEDLVSELKKRNLDFLLIGVSSFEQTREIHKEVITVLPLSVMARKGHPLQSQKKLSFEQIVQYPIAAPAQVGPSHDLLSSSKKASPEAAGPQIICSDFPTLISVLMCSDSLLVSGPYNCEDELRQGTLVELDFSHPALNTELGIIEISKRSRSPAAQNFIDILAKGIAK</sequence>
<dbReference type="PROSITE" id="PS50931">
    <property type="entry name" value="HTH_LYSR"/>
    <property type="match status" value="1"/>
</dbReference>
<evidence type="ECO:0000256" key="3">
    <source>
        <dbReference type="ARBA" id="ARBA00023125"/>
    </source>
</evidence>
<keyword evidence="7" id="KW-1185">Reference proteome</keyword>
<organism evidence="6 7">
    <name type="scientific">Candidatus Marimicrobium litorale</name>
    <dbReference type="NCBI Taxonomy" id="2518991"/>
    <lineage>
        <taxon>Bacteria</taxon>
        <taxon>Pseudomonadati</taxon>
        <taxon>Pseudomonadota</taxon>
        <taxon>Gammaproteobacteria</taxon>
        <taxon>Cellvibrionales</taxon>
        <taxon>Halieaceae</taxon>
        <taxon>Marimicrobium</taxon>
    </lineage>
</organism>
<keyword evidence="3" id="KW-0238">DNA-binding</keyword>
<dbReference type="PRINTS" id="PR00039">
    <property type="entry name" value="HTHLYSR"/>
</dbReference>
<dbReference type="PANTHER" id="PTHR30419:SF30">
    <property type="entry name" value="LYSR FAMILY TRANSCRIPTIONAL REGULATOR"/>
    <property type="match status" value="1"/>
</dbReference>
<evidence type="ECO:0000256" key="2">
    <source>
        <dbReference type="ARBA" id="ARBA00023015"/>
    </source>
</evidence>
<accession>A0ABT3TAI0</accession>
<keyword evidence="4" id="KW-0804">Transcription</keyword>
<feature type="domain" description="HTH lysR-type" evidence="5">
    <location>
        <begin position="2"/>
        <end position="59"/>
    </location>
</feature>
<gene>
    <name evidence="6" type="ORF">EYC82_15775</name>
</gene>
<protein>
    <submittedName>
        <fullName evidence="6">LysR family transcriptional regulator</fullName>
    </submittedName>
</protein>
<evidence type="ECO:0000259" key="5">
    <source>
        <dbReference type="PROSITE" id="PS50931"/>
    </source>
</evidence>
<evidence type="ECO:0000313" key="7">
    <source>
        <dbReference type="Proteomes" id="UP001143304"/>
    </source>
</evidence>
<comment type="similarity">
    <text evidence="1">Belongs to the LysR transcriptional regulatory family.</text>
</comment>
<evidence type="ECO:0000256" key="1">
    <source>
        <dbReference type="ARBA" id="ARBA00009437"/>
    </source>
</evidence>
<dbReference type="InterPro" id="IPR050950">
    <property type="entry name" value="HTH-type_LysR_regulators"/>
</dbReference>
<name>A0ABT3TAI0_9GAMM</name>
<evidence type="ECO:0000313" key="6">
    <source>
        <dbReference type="EMBL" id="MCX2978826.1"/>
    </source>
</evidence>
<dbReference type="PANTHER" id="PTHR30419">
    <property type="entry name" value="HTH-TYPE TRANSCRIPTIONAL REGULATOR YBHD"/>
    <property type="match status" value="1"/>
</dbReference>
<dbReference type="Gene3D" id="1.10.10.10">
    <property type="entry name" value="Winged helix-like DNA-binding domain superfamily/Winged helix DNA-binding domain"/>
    <property type="match status" value="1"/>
</dbReference>
<dbReference type="Proteomes" id="UP001143304">
    <property type="component" value="Unassembled WGS sequence"/>
</dbReference>
<dbReference type="InterPro" id="IPR036388">
    <property type="entry name" value="WH-like_DNA-bd_sf"/>
</dbReference>
<dbReference type="InterPro" id="IPR000847">
    <property type="entry name" value="LysR_HTH_N"/>
</dbReference>
<dbReference type="SUPFAM" id="SSF53850">
    <property type="entry name" value="Periplasmic binding protein-like II"/>
    <property type="match status" value="1"/>
</dbReference>
<dbReference type="Pfam" id="PF00126">
    <property type="entry name" value="HTH_1"/>
    <property type="match status" value="1"/>
</dbReference>
<proteinExistence type="inferred from homology"/>
<dbReference type="InterPro" id="IPR005119">
    <property type="entry name" value="LysR_subst-bd"/>
</dbReference>
<dbReference type="SUPFAM" id="SSF46785">
    <property type="entry name" value="Winged helix' DNA-binding domain"/>
    <property type="match status" value="1"/>
</dbReference>
<keyword evidence="2" id="KW-0805">Transcription regulation</keyword>
<dbReference type="InterPro" id="IPR036390">
    <property type="entry name" value="WH_DNA-bd_sf"/>
</dbReference>
<dbReference type="EMBL" id="SHNO01000001">
    <property type="protein sequence ID" value="MCX2978826.1"/>
    <property type="molecule type" value="Genomic_DNA"/>
</dbReference>
<dbReference type="Gene3D" id="3.40.190.290">
    <property type="match status" value="1"/>
</dbReference>
<dbReference type="RefSeq" id="WP_279250516.1">
    <property type="nucleotide sequence ID" value="NZ_SHNO01000001.1"/>
</dbReference>